<dbReference type="Pfam" id="PF12680">
    <property type="entry name" value="SnoaL_2"/>
    <property type="match status" value="1"/>
</dbReference>
<dbReference type="InterPro" id="IPR037401">
    <property type="entry name" value="SnoaL-like"/>
</dbReference>
<proteinExistence type="predicted"/>
<dbReference type="Proteomes" id="UP000642748">
    <property type="component" value="Unassembled WGS sequence"/>
</dbReference>
<sequence length="146" mass="16142">MTTPRDLVEQFLRTTVSGQPGDLADFYADEVVIEMPFAVAPLYPERIETTREQLRARFAAGAAVRRYTDLAGVRIHETADPEVVVVEYELHGQLVASGEPFALRFLMVMTIRDGRIVHTRDYSDPIAGARALGRVPDLLAALTANS</sequence>
<evidence type="ECO:0000313" key="2">
    <source>
        <dbReference type="EMBL" id="GIH19174.1"/>
    </source>
</evidence>
<dbReference type="SUPFAM" id="SSF54427">
    <property type="entry name" value="NTF2-like"/>
    <property type="match status" value="1"/>
</dbReference>
<dbReference type="RefSeq" id="WP_203922644.1">
    <property type="nucleotide sequence ID" value="NZ_BONZ01000077.1"/>
</dbReference>
<accession>A0A8J3QXT9</accession>
<reference evidence="2" key="1">
    <citation type="submission" date="2021-01" db="EMBL/GenBank/DDBJ databases">
        <title>Whole genome shotgun sequence of Rugosimonospora africana NBRC 104875.</title>
        <authorList>
            <person name="Komaki H."/>
            <person name="Tamura T."/>
        </authorList>
    </citation>
    <scope>NUCLEOTIDE SEQUENCE</scope>
    <source>
        <strain evidence="2">NBRC 104875</strain>
    </source>
</reference>
<gene>
    <name evidence="2" type="ORF">Raf01_73460</name>
</gene>
<comment type="caution">
    <text evidence="2">The sequence shown here is derived from an EMBL/GenBank/DDBJ whole genome shotgun (WGS) entry which is preliminary data.</text>
</comment>
<dbReference type="InterPro" id="IPR032710">
    <property type="entry name" value="NTF2-like_dom_sf"/>
</dbReference>
<dbReference type="EMBL" id="BONZ01000077">
    <property type="protein sequence ID" value="GIH19174.1"/>
    <property type="molecule type" value="Genomic_DNA"/>
</dbReference>
<organism evidence="2 3">
    <name type="scientific">Rugosimonospora africana</name>
    <dbReference type="NCBI Taxonomy" id="556532"/>
    <lineage>
        <taxon>Bacteria</taxon>
        <taxon>Bacillati</taxon>
        <taxon>Actinomycetota</taxon>
        <taxon>Actinomycetes</taxon>
        <taxon>Micromonosporales</taxon>
        <taxon>Micromonosporaceae</taxon>
        <taxon>Rugosimonospora</taxon>
    </lineage>
</organism>
<protein>
    <recommendedName>
        <fullName evidence="1">SnoaL-like domain-containing protein</fullName>
    </recommendedName>
</protein>
<feature type="domain" description="SnoaL-like" evidence="1">
    <location>
        <begin position="8"/>
        <end position="118"/>
    </location>
</feature>
<dbReference type="Gene3D" id="3.10.450.50">
    <property type="match status" value="1"/>
</dbReference>
<evidence type="ECO:0000259" key="1">
    <source>
        <dbReference type="Pfam" id="PF12680"/>
    </source>
</evidence>
<name>A0A8J3QXT9_9ACTN</name>
<dbReference type="AlphaFoldDB" id="A0A8J3QXT9"/>
<evidence type="ECO:0000313" key="3">
    <source>
        <dbReference type="Proteomes" id="UP000642748"/>
    </source>
</evidence>
<keyword evidence="3" id="KW-1185">Reference proteome</keyword>